<reference evidence="3 4" key="1">
    <citation type="submission" date="2023-03" db="EMBL/GenBank/DDBJ databases">
        <title>High recombination rates correlate with genetic variation in Cardiocondyla obscurior ants.</title>
        <authorList>
            <person name="Errbii M."/>
        </authorList>
    </citation>
    <scope>NUCLEOTIDE SEQUENCE [LARGE SCALE GENOMIC DNA]</scope>
    <source>
        <strain evidence="3">Alpha-2009</strain>
        <tissue evidence="3">Whole body</tissue>
    </source>
</reference>
<accession>A0AAW2GN63</accession>
<keyword evidence="2" id="KW-0812">Transmembrane</keyword>
<keyword evidence="4" id="KW-1185">Reference proteome</keyword>
<dbReference type="EMBL" id="JADYXP020000003">
    <property type="protein sequence ID" value="KAL0128726.1"/>
    <property type="molecule type" value="Genomic_DNA"/>
</dbReference>
<keyword evidence="2" id="KW-0472">Membrane</keyword>
<organism evidence="3 4">
    <name type="scientific">Cardiocondyla obscurior</name>
    <dbReference type="NCBI Taxonomy" id="286306"/>
    <lineage>
        <taxon>Eukaryota</taxon>
        <taxon>Metazoa</taxon>
        <taxon>Ecdysozoa</taxon>
        <taxon>Arthropoda</taxon>
        <taxon>Hexapoda</taxon>
        <taxon>Insecta</taxon>
        <taxon>Pterygota</taxon>
        <taxon>Neoptera</taxon>
        <taxon>Endopterygota</taxon>
        <taxon>Hymenoptera</taxon>
        <taxon>Apocrita</taxon>
        <taxon>Aculeata</taxon>
        <taxon>Formicoidea</taxon>
        <taxon>Formicidae</taxon>
        <taxon>Myrmicinae</taxon>
        <taxon>Cardiocondyla</taxon>
    </lineage>
</organism>
<evidence type="ECO:0000256" key="1">
    <source>
        <dbReference type="SAM" id="MobiDB-lite"/>
    </source>
</evidence>
<sequence>MGGREFGTEGNESVEKNARLTLLVKAETRREGRKKERTKERERQRAKNKKREKEGKRQLRKHRHLAPPRYYLENDEKVQDTEFLYKDRDYRARASIHLDIIINYYINFVGIIMYSLVM</sequence>
<evidence type="ECO:0000256" key="2">
    <source>
        <dbReference type="SAM" id="Phobius"/>
    </source>
</evidence>
<name>A0AAW2GN63_9HYME</name>
<feature type="region of interest" description="Disordered" evidence="1">
    <location>
        <begin position="1"/>
        <end position="66"/>
    </location>
</feature>
<keyword evidence="2" id="KW-1133">Transmembrane helix</keyword>
<dbReference type="Proteomes" id="UP001430953">
    <property type="component" value="Unassembled WGS sequence"/>
</dbReference>
<gene>
    <name evidence="3" type="ORF">PUN28_003831</name>
</gene>
<feature type="compositionally biased region" description="Basic and acidic residues" evidence="1">
    <location>
        <begin position="26"/>
        <end position="57"/>
    </location>
</feature>
<dbReference type="AlphaFoldDB" id="A0AAW2GN63"/>
<evidence type="ECO:0000313" key="4">
    <source>
        <dbReference type="Proteomes" id="UP001430953"/>
    </source>
</evidence>
<comment type="caution">
    <text evidence="3">The sequence shown here is derived from an EMBL/GenBank/DDBJ whole genome shotgun (WGS) entry which is preliminary data.</text>
</comment>
<evidence type="ECO:0000313" key="3">
    <source>
        <dbReference type="EMBL" id="KAL0128726.1"/>
    </source>
</evidence>
<feature type="transmembrane region" description="Helical" evidence="2">
    <location>
        <begin position="96"/>
        <end position="117"/>
    </location>
</feature>
<proteinExistence type="predicted"/>
<protein>
    <submittedName>
        <fullName evidence="3">Uncharacterized protein</fullName>
    </submittedName>
</protein>